<evidence type="ECO:0000256" key="1">
    <source>
        <dbReference type="SAM" id="MobiDB-lite"/>
    </source>
</evidence>
<feature type="region of interest" description="Disordered" evidence="1">
    <location>
        <begin position="215"/>
        <end position="248"/>
    </location>
</feature>
<evidence type="ECO:0000313" key="2">
    <source>
        <dbReference type="EMBL" id="PVH16967.1"/>
    </source>
</evidence>
<feature type="compositionally biased region" description="Basic and acidic residues" evidence="1">
    <location>
        <begin position="54"/>
        <end position="70"/>
    </location>
</feature>
<feature type="compositionally biased region" description="Polar residues" evidence="1">
    <location>
        <begin position="71"/>
        <end position="88"/>
    </location>
</feature>
<comment type="caution">
    <text evidence="2">The sequence shown here is derived from an EMBL/GenBank/DDBJ whole genome shotgun (WGS) entry which is preliminary data.</text>
</comment>
<keyword evidence="3" id="KW-1185">Reference proteome</keyword>
<feature type="compositionally biased region" description="Low complexity" evidence="1">
    <location>
        <begin position="43"/>
        <end position="52"/>
    </location>
</feature>
<sequence length="259" mass="29235">MGGSASKPARKLTKNIVNTDKITRSSRAHLPPQALKEQFEKSAAAQAEAQEAPKTNDKQQSEKSQNEEPQNKNQQVAPQQHRFQSPAGNNPPGKDGMDPTADQAFIDSISKLGRQIKSEDVKQPNQQLDVRALKQLLNRKALYEKGQKEVKDQLDSSSSHKRTMIHPKTLSAILNAYHDEGVTNETVLKDYELSADFFQNLNRFKVAQNIVPLQEDTKEDEVGPRTEKDRVRVHETDEEHGIDGDVGKERLKELRKRLE</sequence>
<feature type="compositionally biased region" description="Basic and acidic residues" evidence="1">
    <location>
        <begin position="220"/>
        <end position="248"/>
    </location>
</feature>
<gene>
    <name evidence="2" type="ORF">CXQ87_004525</name>
</gene>
<protein>
    <submittedName>
        <fullName evidence="2">Uncharacterized protein</fullName>
    </submittedName>
</protein>
<feature type="region of interest" description="Disordered" evidence="1">
    <location>
        <begin position="1"/>
        <end position="101"/>
    </location>
</feature>
<dbReference type="VEuPathDB" id="FungiDB:CXQ87_004525"/>
<organism evidence="2 3">
    <name type="scientific">Candidozyma duobushaemuli</name>
    <dbReference type="NCBI Taxonomy" id="1231522"/>
    <lineage>
        <taxon>Eukaryota</taxon>
        <taxon>Fungi</taxon>
        <taxon>Dikarya</taxon>
        <taxon>Ascomycota</taxon>
        <taxon>Saccharomycotina</taxon>
        <taxon>Pichiomycetes</taxon>
        <taxon>Metschnikowiaceae</taxon>
        <taxon>Candidozyma</taxon>
    </lineage>
</organism>
<dbReference type="EMBL" id="PKFP01000006">
    <property type="protein sequence ID" value="PVH16967.1"/>
    <property type="molecule type" value="Genomic_DNA"/>
</dbReference>
<dbReference type="AlphaFoldDB" id="A0A2V1AF46"/>
<dbReference type="Proteomes" id="UP000244406">
    <property type="component" value="Unassembled WGS sequence"/>
</dbReference>
<accession>A0A2V1AF46</accession>
<dbReference type="GeneID" id="37004524"/>
<evidence type="ECO:0000313" key="3">
    <source>
        <dbReference type="Proteomes" id="UP000244406"/>
    </source>
</evidence>
<reference evidence="2 3" key="1">
    <citation type="submission" date="2017-12" db="EMBL/GenBank/DDBJ databases">
        <title>Genome Sequence of the Amphotericin B-resistant Candida duobushaemulonii strain, B09383.</title>
        <authorList>
            <person name="Chow N.A."/>
            <person name="Gade L."/>
            <person name="Batra D."/>
            <person name="Rowe L.A."/>
            <person name="Loparev V.N."/>
            <person name="Litvintseva A.P."/>
        </authorList>
    </citation>
    <scope>NUCLEOTIDE SEQUENCE [LARGE SCALE GENOMIC DNA]</scope>
    <source>
        <strain evidence="2 3">B09383</strain>
    </source>
</reference>
<proteinExistence type="predicted"/>
<dbReference type="RefSeq" id="XP_025337907.1">
    <property type="nucleotide sequence ID" value="XM_025482964.1"/>
</dbReference>
<name>A0A2V1AF46_9ASCO</name>